<evidence type="ECO:0000313" key="1">
    <source>
        <dbReference type="EMBL" id="GGM37335.1"/>
    </source>
</evidence>
<organism evidence="1 2">
    <name type="scientific">Deinococcus arenae</name>
    <dbReference type="NCBI Taxonomy" id="1452751"/>
    <lineage>
        <taxon>Bacteria</taxon>
        <taxon>Thermotogati</taxon>
        <taxon>Deinococcota</taxon>
        <taxon>Deinococci</taxon>
        <taxon>Deinococcales</taxon>
        <taxon>Deinococcaceae</taxon>
        <taxon>Deinococcus</taxon>
    </lineage>
</organism>
<sequence>MGSLLPSGSDAALRRVARHVAATALRCQDPQALLELLGGQLRALGGTVDPAGSAGVAVRQGGREVARLCLPGADGAVTHALEDLAALLTPLLDTLSGFQLHGRADTTPFNSTSNRWCCQVLAPLVQED</sequence>
<comment type="caution">
    <text evidence="1">The sequence shown here is derived from an EMBL/GenBank/DDBJ whole genome shotgun (WGS) entry which is preliminary data.</text>
</comment>
<proteinExistence type="predicted"/>
<protein>
    <submittedName>
        <fullName evidence="1">Uncharacterized protein</fullName>
    </submittedName>
</protein>
<gene>
    <name evidence="1" type="ORF">GCM10008956_12290</name>
</gene>
<accession>A0A8H9GLP0</accession>
<name>A0A8H9GLP0_9DEIO</name>
<reference evidence="2" key="1">
    <citation type="journal article" date="2019" name="Int. J. Syst. Evol. Microbiol.">
        <title>The Global Catalogue of Microorganisms (GCM) 10K type strain sequencing project: providing services to taxonomists for standard genome sequencing and annotation.</title>
        <authorList>
            <consortium name="The Broad Institute Genomics Platform"/>
            <consortium name="The Broad Institute Genome Sequencing Center for Infectious Disease"/>
            <person name="Wu L."/>
            <person name="Ma J."/>
        </authorList>
    </citation>
    <scope>NUCLEOTIDE SEQUENCE [LARGE SCALE GENOMIC DNA]</scope>
    <source>
        <strain evidence="2">JCM 31047</strain>
    </source>
</reference>
<evidence type="ECO:0000313" key="2">
    <source>
        <dbReference type="Proteomes" id="UP000600547"/>
    </source>
</evidence>
<dbReference type="RefSeq" id="WP_110833164.1">
    <property type="nucleotide sequence ID" value="NZ_BMQG01000003.1"/>
</dbReference>
<keyword evidence="2" id="KW-1185">Reference proteome</keyword>
<dbReference type="AlphaFoldDB" id="A0A8H9GLP0"/>
<dbReference type="Proteomes" id="UP000600547">
    <property type="component" value="Unassembled WGS sequence"/>
</dbReference>
<dbReference type="EMBL" id="BMQG01000003">
    <property type="protein sequence ID" value="GGM37335.1"/>
    <property type="molecule type" value="Genomic_DNA"/>
</dbReference>